<comment type="subcellular location">
    <subcellularLocation>
        <location evidence="1">Membrane</location>
        <topology evidence="1">Multi-pass membrane protein</topology>
    </subcellularLocation>
</comment>
<feature type="transmembrane region" description="Helical" evidence="5">
    <location>
        <begin position="33"/>
        <end position="54"/>
    </location>
</feature>
<evidence type="ECO:0000313" key="8">
    <source>
        <dbReference type="Proteomes" id="UP000006346"/>
    </source>
</evidence>
<proteinExistence type="predicted"/>
<name>G7WBF5_DESOD</name>
<gene>
    <name evidence="7" type="ordered locus">Desor_2744</name>
</gene>
<keyword evidence="2 5" id="KW-0812">Transmembrane</keyword>
<feature type="domain" description="RDD" evidence="6">
    <location>
        <begin position="17"/>
        <end position="108"/>
    </location>
</feature>
<evidence type="ECO:0000256" key="3">
    <source>
        <dbReference type="ARBA" id="ARBA00022989"/>
    </source>
</evidence>
<keyword evidence="3 5" id="KW-1133">Transmembrane helix</keyword>
<evidence type="ECO:0000256" key="1">
    <source>
        <dbReference type="ARBA" id="ARBA00004141"/>
    </source>
</evidence>
<dbReference type="GO" id="GO:0016020">
    <property type="term" value="C:membrane"/>
    <property type="evidence" value="ECO:0007669"/>
    <property type="project" value="UniProtKB-SubCell"/>
</dbReference>
<protein>
    <recommendedName>
        <fullName evidence="6">RDD domain-containing protein</fullName>
    </recommendedName>
</protein>
<feature type="transmembrane region" description="Helical" evidence="5">
    <location>
        <begin position="87"/>
        <end position="108"/>
    </location>
</feature>
<dbReference type="Proteomes" id="UP000006346">
    <property type="component" value="Chromosome"/>
</dbReference>
<accession>G7WBF5</accession>
<dbReference type="STRING" id="768706.Desor_2744"/>
<dbReference type="InterPro" id="IPR010432">
    <property type="entry name" value="RDD"/>
</dbReference>
<evidence type="ECO:0000259" key="6">
    <source>
        <dbReference type="Pfam" id="PF06271"/>
    </source>
</evidence>
<reference evidence="8" key="1">
    <citation type="submission" date="2011-11" db="EMBL/GenBank/DDBJ databases">
        <title>Complete sequence of Desulfosporosinus orientis DSM 765.</title>
        <authorList>
            <person name="Lucas S."/>
            <person name="Han J."/>
            <person name="Lapidus A."/>
            <person name="Cheng J.-F."/>
            <person name="Goodwin L."/>
            <person name="Pitluck S."/>
            <person name="Peters L."/>
            <person name="Ovchinnikova G."/>
            <person name="Teshima H."/>
            <person name="Detter J.C."/>
            <person name="Han C."/>
            <person name="Tapia R."/>
            <person name="Land M."/>
            <person name="Hauser L."/>
            <person name="Kyrpides N."/>
            <person name="Ivanova N."/>
            <person name="Pagani I."/>
            <person name="Pester M."/>
            <person name="Spring S."/>
            <person name="Ollivier B."/>
            <person name="Rattei T."/>
            <person name="Klenk H.-P."/>
            <person name="Wagner M."/>
            <person name="Loy A."/>
            <person name="Woyke T."/>
        </authorList>
    </citation>
    <scope>NUCLEOTIDE SEQUENCE [LARGE SCALE GENOMIC DNA]</scope>
    <source>
        <strain evidence="8">ATCC 19365 / DSM 765 / NCIMB 8382 / VKM B-1628</strain>
    </source>
</reference>
<dbReference type="AlphaFoldDB" id="G7WBF5"/>
<reference evidence="7 8" key="2">
    <citation type="journal article" date="2012" name="J. Bacteriol.">
        <title>Complete genome sequences of Desulfosporosinus orientis DSM765T, Desulfosporosinus youngiae DSM17734T, Desulfosporosinus meridiei DSM13257T, and Desulfosporosinus acidiphilus DSM22704T.</title>
        <authorList>
            <person name="Pester M."/>
            <person name="Brambilla E."/>
            <person name="Alazard D."/>
            <person name="Rattei T."/>
            <person name="Weinmaier T."/>
            <person name="Han J."/>
            <person name="Lucas S."/>
            <person name="Lapidus A."/>
            <person name="Cheng J.F."/>
            <person name="Goodwin L."/>
            <person name="Pitluck S."/>
            <person name="Peters L."/>
            <person name="Ovchinnikova G."/>
            <person name="Teshima H."/>
            <person name="Detter J.C."/>
            <person name="Han C.S."/>
            <person name="Tapia R."/>
            <person name="Land M.L."/>
            <person name="Hauser L."/>
            <person name="Kyrpides N.C."/>
            <person name="Ivanova N.N."/>
            <person name="Pagani I."/>
            <person name="Huntmann M."/>
            <person name="Wei C.L."/>
            <person name="Davenport K.W."/>
            <person name="Daligault H."/>
            <person name="Chain P.S."/>
            <person name="Chen A."/>
            <person name="Mavromatis K."/>
            <person name="Markowitz V."/>
            <person name="Szeto E."/>
            <person name="Mikhailova N."/>
            <person name="Pati A."/>
            <person name="Wagner M."/>
            <person name="Woyke T."/>
            <person name="Ollivier B."/>
            <person name="Klenk H.P."/>
            <person name="Spring S."/>
            <person name="Loy A."/>
        </authorList>
    </citation>
    <scope>NUCLEOTIDE SEQUENCE [LARGE SCALE GENOMIC DNA]</scope>
    <source>
        <strain evidence="8">ATCC 19365 / DSM 765 / NCIMB 8382 / VKM B-1628</strain>
    </source>
</reference>
<dbReference type="EMBL" id="CP003108">
    <property type="protein sequence ID" value="AET68284.1"/>
    <property type="molecule type" value="Genomic_DNA"/>
</dbReference>
<evidence type="ECO:0000256" key="4">
    <source>
        <dbReference type="ARBA" id="ARBA00023136"/>
    </source>
</evidence>
<evidence type="ECO:0000256" key="2">
    <source>
        <dbReference type="ARBA" id="ARBA00022692"/>
    </source>
</evidence>
<keyword evidence="4 5" id="KW-0472">Membrane</keyword>
<organism evidence="7 8">
    <name type="scientific">Desulfosporosinus orientis (strain ATCC 19365 / DSM 765 / NCIMB 8382 / VKM B-1628 / Singapore I)</name>
    <name type="common">Desulfotomaculum orientis</name>
    <dbReference type="NCBI Taxonomy" id="768706"/>
    <lineage>
        <taxon>Bacteria</taxon>
        <taxon>Bacillati</taxon>
        <taxon>Bacillota</taxon>
        <taxon>Clostridia</taxon>
        <taxon>Eubacteriales</taxon>
        <taxon>Desulfitobacteriaceae</taxon>
        <taxon>Desulfosporosinus</taxon>
    </lineage>
</organism>
<dbReference type="RefSeq" id="WP_014185092.1">
    <property type="nucleotide sequence ID" value="NC_016584.1"/>
</dbReference>
<sequence length="140" mass="16207">MEQPSRVHRFGSLLVDFITIFIIILLLANSPSYPVKLIAIFIPLVYFPILHAILSRSIGDMVFELKVVDQQGNNIGFRLALNRFFSAFKYSIFSLILSNLFVMFYFFFSGNLKEISFDYEEESQTYLVKSRSLANINSLR</sequence>
<dbReference type="Pfam" id="PF06271">
    <property type="entry name" value="RDD"/>
    <property type="match status" value="1"/>
</dbReference>
<dbReference type="eggNOG" id="COG1714">
    <property type="taxonomic scope" value="Bacteria"/>
</dbReference>
<evidence type="ECO:0000256" key="5">
    <source>
        <dbReference type="SAM" id="Phobius"/>
    </source>
</evidence>
<keyword evidence="8" id="KW-1185">Reference proteome</keyword>
<evidence type="ECO:0000313" key="7">
    <source>
        <dbReference type="EMBL" id="AET68284.1"/>
    </source>
</evidence>
<feature type="transmembrane region" description="Helical" evidence="5">
    <location>
        <begin position="7"/>
        <end position="27"/>
    </location>
</feature>
<dbReference type="KEGG" id="dor:Desor_2744"/>
<dbReference type="OrthoDB" id="1798348at2"/>
<dbReference type="HOGENOM" id="CLU_1831939_0_0_9"/>